<feature type="chain" id="PRO_5004300363" description="Chitin-binding type-4 domain-containing protein" evidence="1">
    <location>
        <begin position="21"/>
        <end position="165"/>
    </location>
</feature>
<organism evidence="3 4">
    <name type="scientific">Dictyostelium discoideum</name>
    <name type="common">Social amoeba</name>
    <dbReference type="NCBI Taxonomy" id="44689"/>
    <lineage>
        <taxon>Eukaryota</taxon>
        <taxon>Amoebozoa</taxon>
        <taxon>Evosea</taxon>
        <taxon>Eumycetozoa</taxon>
        <taxon>Dictyostelia</taxon>
        <taxon>Dictyosteliales</taxon>
        <taxon>Dictyosteliaceae</taxon>
        <taxon>Dictyostelium</taxon>
    </lineage>
</organism>
<dbReference type="eggNOG" id="ENOG502S789">
    <property type="taxonomic scope" value="Eukaryota"/>
</dbReference>
<dbReference type="PANTHER" id="PTHR37916">
    <property type="entry name" value="CHITIN-BINDING TYPE-4 DOMAIN-CONTAINING PROTEIN"/>
    <property type="match status" value="1"/>
</dbReference>
<protein>
    <recommendedName>
        <fullName evidence="2">Chitin-binding type-4 domain-containing protein</fullName>
    </recommendedName>
</protein>
<accession>Q86IV9</accession>
<dbReference type="AlphaFoldDB" id="Q86IV9"/>
<evidence type="ECO:0000259" key="2">
    <source>
        <dbReference type="Pfam" id="PF03067"/>
    </source>
</evidence>
<keyword evidence="1" id="KW-0732">Signal</keyword>
<dbReference type="RefSeq" id="XP_643891.1">
    <property type="nucleotide sequence ID" value="XM_638799.1"/>
</dbReference>
<dbReference type="InParanoid" id="Q86IV9"/>
<dbReference type="SMR" id="Q86IV9"/>
<dbReference type="VEuPathDB" id="AmoebaDB:DDB_G0274355"/>
<dbReference type="InterPro" id="IPR004302">
    <property type="entry name" value="Cellulose/chitin-bd_N"/>
</dbReference>
<dbReference type="OMA" id="DFNAWDM"/>
<dbReference type="PANTHER" id="PTHR37916:SF2">
    <property type="entry name" value="CHITIN-BINDING TYPE-4 DOMAIN-CONTAINING PROTEIN"/>
    <property type="match status" value="1"/>
</dbReference>
<proteinExistence type="predicted"/>
<dbReference type="GeneID" id="8619317"/>
<keyword evidence="4" id="KW-1185">Reference proteome</keyword>
<feature type="signal peptide" evidence="1">
    <location>
        <begin position="1"/>
        <end position="20"/>
    </location>
</feature>
<accession>Q556B9</accession>
<feature type="domain" description="Chitin-binding type-4" evidence="2">
    <location>
        <begin position="55"/>
        <end position="161"/>
    </location>
</feature>
<evidence type="ECO:0000256" key="1">
    <source>
        <dbReference type="SAM" id="SignalP"/>
    </source>
</evidence>
<dbReference type="Pfam" id="PF03067">
    <property type="entry name" value="LPMO_10"/>
    <property type="match status" value="1"/>
</dbReference>
<name>Q86IV9_DICDI</name>
<gene>
    <name evidence="3" type="ORF">DDB_G0274355</name>
</gene>
<reference evidence="3 4" key="1">
    <citation type="journal article" date="2005" name="Nature">
        <title>The genome of the social amoeba Dictyostelium discoideum.</title>
        <authorList>
            <consortium name="The Dictyostelium discoideum Sequencing Consortium"/>
            <person name="Eichinger L."/>
            <person name="Pachebat J.A."/>
            <person name="Glockner G."/>
            <person name="Rajandream M.A."/>
            <person name="Sucgang R."/>
            <person name="Berriman M."/>
            <person name="Song J."/>
            <person name="Olsen R."/>
            <person name="Szafranski K."/>
            <person name="Xu Q."/>
            <person name="Tunggal B."/>
            <person name="Kummerfeld S."/>
            <person name="Madera M."/>
            <person name="Konfortov B.A."/>
            <person name="Rivero F."/>
            <person name="Bankier A.T."/>
            <person name="Lehmann R."/>
            <person name="Hamlin N."/>
            <person name="Davies R."/>
            <person name="Gaudet P."/>
            <person name="Fey P."/>
            <person name="Pilcher K."/>
            <person name="Chen G."/>
            <person name="Saunders D."/>
            <person name="Sodergren E."/>
            <person name="Davis P."/>
            <person name="Kerhornou A."/>
            <person name="Nie X."/>
            <person name="Hall N."/>
            <person name="Anjard C."/>
            <person name="Hemphill L."/>
            <person name="Bason N."/>
            <person name="Farbrother P."/>
            <person name="Desany B."/>
            <person name="Just E."/>
            <person name="Morio T."/>
            <person name="Rost R."/>
            <person name="Churcher C."/>
            <person name="Cooper J."/>
            <person name="Haydock S."/>
            <person name="van Driessche N."/>
            <person name="Cronin A."/>
            <person name="Goodhead I."/>
            <person name="Muzny D."/>
            <person name="Mourier T."/>
            <person name="Pain A."/>
            <person name="Lu M."/>
            <person name="Harper D."/>
            <person name="Lindsay R."/>
            <person name="Hauser H."/>
            <person name="James K."/>
            <person name="Quiles M."/>
            <person name="Madan Babu M."/>
            <person name="Saito T."/>
            <person name="Buchrieser C."/>
            <person name="Wardroper A."/>
            <person name="Felder M."/>
            <person name="Thangavelu M."/>
            <person name="Johnson D."/>
            <person name="Knights A."/>
            <person name="Loulseged H."/>
            <person name="Mungall K."/>
            <person name="Oliver K."/>
            <person name="Price C."/>
            <person name="Quail M.A."/>
            <person name="Urushihara H."/>
            <person name="Hernandez J."/>
            <person name="Rabbinowitsch E."/>
            <person name="Steffen D."/>
            <person name="Sanders M."/>
            <person name="Ma J."/>
            <person name="Kohara Y."/>
            <person name="Sharp S."/>
            <person name="Simmonds M."/>
            <person name="Spiegler S."/>
            <person name="Tivey A."/>
            <person name="Sugano S."/>
            <person name="White B."/>
            <person name="Walker D."/>
            <person name="Woodward J."/>
            <person name="Winckler T."/>
            <person name="Tanaka Y."/>
            <person name="Shaulsky G."/>
            <person name="Schleicher M."/>
            <person name="Weinstock G."/>
            <person name="Rosenthal A."/>
            <person name="Cox E.C."/>
            <person name="Chisholm R.L."/>
            <person name="Gibbs R."/>
            <person name="Loomis W.F."/>
            <person name="Platzer M."/>
            <person name="Kay R.R."/>
            <person name="Williams J."/>
            <person name="Dear P.H."/>
            <person name="Noegel A.A."/>
            <person name="Barrell B."/>
            <person name="Kuspa A."/>
        </authorList>
    </citation>
    <scope>NUCLEOTIDE SEQUENCE [LARGE SCALE GENOMIC DNA]</scope>
    <source>
        <strain evidence="3 4">AX4</strain>
    </source>
</reference>
<dbReference type="EMBL" id="AAFI02000012">
    <property type="protein sequence ID" value="EAL70070.1"/>
    <property type="molecule type" value="Genomic_DNA"/>
</dbReference>
<evidence type="ECO:0000313" key="3">
    <source>
        <dbReference type="EMBL" id="EAL70070.1"/>
    </source>
</evidence>
<dbReference type="HOGENOM" id="CLU_1715320_0_0_1"/>
<dbReference type="dictyBase" id="DDB_G0274355"/>
<dbReference type="KEGG" id="ddi:DDB_G0274355"/>
<dbReference type="Proteomes" id="UP000002195">
    <property type="component" value="Unassembled WGS sequence"/>
</dbReference>
<comment type="caution">
    <text evidence="3">The sequence shown here is derived from an EMBL/GenBank/DDBJ whole genome shotgun (WGS) entry which is preliminary data.</text>
</comment>
<evidence type="ECO:0000313" key="4">
    <source>
        <dbReference type="Proteomes" id="UP000002195"/>
    </source>
</evidence>
<dbReference type="PaxDb" id="44689-DDB0167920"/>
<sequence length="165" mass="18534">MIKYIVAIIIILQLNSFALAHLCLFDPPQREPNWGVPIQPGDNACYRVSSNCGNTTTGAPVKSYSPESTIQVFFQQNYNHWYKPNPGYLDVSLSYDGDNGDYIVLSPTIDDFNAWDMVTQTNYSVSVTLPTQTCKSCVLRVRYISNNAGEPEPDFYQCSDIAIQE</sequence>